<reference evidence="2 3" key="1">
    <citation type="submission" date="2019-04" db="EMBL/GenBank/DDBJ databases">
        <title>Draft genome sequences of Streptomyces avermitilis ATCC 31267.</title>
        <authorList>
            <person name="Komaki H."/>
            <person name="Tamura T."/>
            <person name="Hosoyama A."/>
        </authorList>
    </citation>
    <scope>NUCLEOTIDE SEQUENCE [LARGE SCALE GENOMIC DNA]</scope>
    <source>
        <strain evidence="2 3">ATCC 31267</strain>
    </source>
</reference>
<organism evidence="2 3">
    <name type="scientific">Streptomyces avermitilis</name>
    <dbReference type="NCBI Taxonomy" id="33903"/>
    <lineage>
        <taxon>Bacteria</taxon>
        <taxon>Bacillati</taxon>
        <taxon>Actinomycetota</taxon>
        <taxon>Actinomycetes</taxon>
        <taxon>Kitasatosporales</taxon>
        <taxon>Streptomycetaceae</taxon>
        <taxon>Streptomyces</taxon>
    </lineage>
</organism>
<evidence type="ECO:0000313" key="2">
    <source>
        <dbReference type="EMBL" id="GDY75271.1"/>
    </source>
</evidence>
<dbReference type="EMBL" id="BJHY01000001">
    <property type="protein sequence ID" value="GDY75271.1"/>
    <property type="molecule type" value="Genomic_DNA"/>
</dbReference>
<feature type="region of interest" description="Disordered" evidence="1">
    <location>
        <begin position="1"/>
        <end position="25"/>
    </location>
</feature>
<evidence type="ECO:0000256" key="1">
    <source>
        <dbReference type="SAM" id="MobiDB-lite"/>
    </source>
</evidence>
<dbReference type="RefSeq" id="WP_010985917.1">
    <property type="nucleotide sequence ID" value="NZ_BAABTN010000002.1"/>
</dbReference>
<dbReference type="Proteomes" id="UP000299211">
    <property type="component" value="Unassembled WGS sequence"/>
</dbReference>
<feature type="compositionally biased region" description="Basic and acidic residues" evidence="1">
    <location>
        <begin position="12"/>
        <end position="22"/>
    </location>
</feature>
<name>A0A4D4MSZ1_STRAX</name>
<feature type="compositionally biased region" description="Pro residues" evidence="1">
    <location>
        <begin position="347"/>
        <end position="357"/>
    </location>
</feature>
<protein>
    <submittedName>
        <fullName evidence="2">Uncharacterized protein</fullName>
    </submittedName>
</protein>
<dbReference type="GeneID" id="41541571"/>
<feature type="region of interest" description="Disordered" evidence="1">
    <location>
        <begin position="383"/>
        <end position="410"/>
    </location>
</feature>
<feature type="compositionally biased region" description="Basic and acidic residues" evidence="1">
    <location>
        <begin position="330"/>
        <end position="345"/>
    </location>
</feature>
<feature type="compositionally biased region" description="Low complexity" evidence="1">
    <location>
        <begin position="295"/>
        <end position="329"/>
    </location>
</feature>
<sequence>MSQEPLPVEILDDARARQRAGDGELTPAQVKKIARQLREGIAQLPPEQYKEKLRERLREIASEQDVELPHPDTRSAFWSYKLEEHPDIGVGEDLYSMHVAAAYAEAEESVRYLEGTPGGKALGELHLWDPAVRTALKLDKDSGRELAGDAWSALSQKYATRTENEALFFMAELNPGTVAYQTEAPQLREDGKLDIIRFMYPPPSTKLEGFPPETQELLSRDAVRAQLHTFAYDEKANELTKAGYLNLDVLRSLPTPEAQRAAVLELCAGVARLDGREADVEKLTEEVLALRAEQEAAAPGVEEQEQQPQKEQAQQVPQAQEARQTQVAQEAREAQEVQEVREVREPQPTPAGHPTPAPATVSAAAATPFMPGVTVTPKQVVPAGHGVLRPTEPEQAPPAAAKAHDTDMGM</sequence>
<proteinExistence type="predicted"/>
<accession>A0A4D4MSZ1</accession>
<feature type="region of interest" description="Disordered" evidence="1">
    <location>
        <begin position="295"/>
        <end position="359"/>
    </location>
</feature>
<evidence type="ECO:0000313" key="3">
    <source>
        <dbReference type="Proteomes" id="UP000299211"/>
    </source>
</evidence>
<comment type="caution">
    <text evidence="2">The sequence shown here is derived from an EMBL/GenBank/DDBJ whole genome shotgun (WGS) entry which is preliminary data.</text>
</comment>
<gene>
    <name evidence="2" type="ORF">SAV31267_047560</name>
</gene>
<dbReference type="AlphaFoldDB" id="A0A4D4MSZ1"/>
<dbReference type="STRING" id="33903.AQJ43_26360"/>